<dbReference type="RefSeq" id="XP_022583726.1">
    <property type="nucleotide sequence ID" value="XM_022722313.1"/>
</dbReference>
<protein>
    <submittedName>
        <fullName evidence="3">Uncharacterized protein</fullName>
    </submittedName>
</protein>
<feature type="compositionally biased region" description="Polar residues" evidence="2">
    <location>
        <begin position="173"/>
        <end position="182"/>
    </location>
</feature>
<dbReference type="EMBL" id="KV878338">
    <property type="protein sequence ID" value="OJJ49216.1"/>
    <property type="molecule type" value="Genomic_DNA"/>
</dbReference>
<dbReference type="GeneID" id="34608778"/>
<feature type="compositionally biased region" description="Low complexity" evidence="2">
    <location>
        <begin position="508"/>
        <end position="533"/>
    </location>
</feature>
<gene>
    <name evidence="3" type="ORF">ASPZODRAFT_129629</name>
</gene>
<feature type="compositionally biased region" description="Low complexity" evidence="2">
    <location>
        <begin position="136"/>
        <end position="146"/>
    </location>
</feature>
<feature type="region of interest" description="Disordered" evidence="2">
    <location>
        <begin position="1"/>
        <end position="39"/>
    </location>
</feature>
<feature type="region of interest" description="Disordered" evidence="2">
    <location>
        <begin position="130"/>
        <end position="216"/>
    </location>
</feature>
<feature type="coiled-coil region" evidence="1">
    <location>
        <begin position="92"/>
        <end position="119"/>
    </location>
</feature>
<dbReference type="Proteomes" id="UP000184188">
    <property type="component" value="Unassembled WGS sequence"/>
</dbReference>
<evidence type="ECO:0000256" key="1">
    <source>
        <dbReference type="SAM" id="Coils"/>
    </source>
</evidence>
<evidence type="ECO:0000256" key="2">
    <source>
        <dbReference type="SAM" id="MobiDB-lite"/>
    </source>
</evidence>
<dbReference type="STRING" id="1073090.A0A1L9SQ07"/>
<keyword evidence="1" id="KW-0175">Coiled coil</keyword>
<evidence type="ECO:0000313" key="3">
    <source>
        <dbReference type="EMBL" id="OJJ49216.1"/>
    </source>
</evidence>
<dbReference type="VEuPathDB" id="FungiDB:ASPZODRAFT_129629"/>
<feature type="compositionally biased region" description="Polar residues" evidence="2">
    <location>
        <begin position="1"/>
        <end position="10"/>
    </location>
</feature>
<feature type="region of interest" description="Disordered" evidence="2">
    <location>
        <begin position="358"/>
        <end position="377"/>
    </location>
</feature>
<feature type="non-terminal residue" evidence="3">
    <location>
        <position position="620"/>
    </location>
</feature>
<feature type="compositionally biased region" description="Polar residues" evidence="2">
    <location>
        <begin position="358"/>
        <end position="370"/>
    </location>
</feature>
<feature type="compositionally biased region" description="Basic and acidic residues" evidence="2">
    <location>
        <begin position="572"/>
        <end position="589"/>
    </location>
</feature>
<organism evidence="3 4">
    <name type="scientific">Penicilliopsis zonata CBS 506.65</name>
    <dbReference type="NCBI Taxonomy" id="1073090"/>
    <lineage>
        <taxon>Eukaryota</taxon>
        <taxon>Fungi</taxon>
        <taxon>Dikarya</taxon>
        <taxon>Ascomycota</taxon>
        <taxon>Pezizomycotina</taxon>
        <taxon>Eurotiomycetes</taxon>
        <taxon>Eurotiomycetidae</taxon>
        <taxon>Eurotiales</taxon>
        <taxon>Aspergillaceae</taxon>
        <taxon>Penicilliopsis</taxon>
    </lineage>
</organism>
<proteinExistence type="predicted"/>
<feature type="compositionally biased region" description="Low complexity" evidence="2">
    <location>
        <begin position="556"/>
        <end position="568"/>
    </location>
</feature>
<accession>A0A1L9SQ07</accession>
<sequence>MTSSAATSDQRPTRGPVEARSLSAITSVASDPPAYPRNPTQAKLGPLVLYIVRVPGSKDVFLTPLKPAVKSSISAEAINASLYYLHVATPNDEALLQELEQEQAEERQLREVKDRLDLMTGGPEFARLNHIKRKPVPGSSAVAPAPQSHTDAVTEQPDFAPPLPRRPVPTPLSSAQINQNRDISPAVPSVKTDLPRRPLPPVPTDASPLEPCNSNLPEKRLNRWSALTGYLNNKGLDSWKEKYGSNLASKLPLQRPHSSHGAPSAGAQGLSVRLASESSFSSSPGFQITLIRRDLSSGSQWNVAIIKTSETDPGAVDIEITTPGYSKFAANNEPFSLANLGINLPSEIRQNAISMSTQQYPGHNHNSNPGSPREPPRRKHFYRKLHVSRHLDDSRNPHDVHYRASLDGGSSGMAGIYGPGSSKLKSGYYTFLSPWNGICTFSTSVNGHSLKCKHLIPTPGFSNSAVSPSASFSSSSYSSNPAATAAEIRFNGPFQASHLHQRPPHLSPPNNTNTTTGLNSSSTTDPTSSPTARSSKRGSLATFLNTKNRLSRPRSRSAVSTISTSSGSESDETSHRDRDRDRDQDQDRLDLSLAKELAGGGMRGKSAKLGKLIIDDEGIK</sequence>
<name>A0A1L9SQ07_9EURO</name>
<keyword evidence="4" id="KW-1185">Reference proteome</keyword>
<feature type="compositionally biased region" description="Pro residues" evidence="2">
    <location>
        <begin position="159"/>
        <end position="170"/>
    </location>
</feature>
<feature type="region of interest" description="Disordered" evidence="2">
    <location>
        <begin position="496"/>
        <end position="589"/>
    </location>
</feature>
<evidence type="ECO:0000313" key="4">
    <source>
        <dbReference type="Proteomes" id="UP000184188"/>
    </source>
</evidence>
<reference evidence="4" key="1">
    <citation type="journal article" date="2017" name="Genome Biol.">
        <title>Comparative genomics reveals high biological diversity and specific adaptations in the industrially and medically important fungal genus Aspergillus.</title>
        <authorList>
            <person name="de Vries R.P."/>
            <person name="Riley R."/>
            <person name="Wiebenga A."/>
            <person name="Aguilar-Osorio G."/>
            <person name="Amillis S."/>
            <person name="Uchima C.A."/>
            <person name="Anderluh G."/>
            <person name="Asadollahi M."/>
            <person name="Askin M."/>
            <person name="Barry K."/>
            <person name="Battaglia E."/>
            <person name="Bayram O."/>
            <person name="Benocci T."/>
            <person name="Braus-Stromeyer S.A."/>
            <person name="Caldana C."/>
            <person name="Canovas D."/>
            <person name="Cerqueira G.C."/>
            <person name="Chen F."/>
            <person name="Chen W."/>
            <person name="Choi C."/>
            <person name="Clum A."/>
            <person name="Dos Santos R.A."/>
            <person name="Damasio A.R."/>
            <person name="Diallinas G."/>
            <person name="Emri T."/>
            <person name="Fekete E."/>
            <person name="Flipphi M."/>
            <person name="Freyberg S."/>
            <person name="Gallo A."/>
            <person name="Gournas C."/>
            <person name="Habgood R."/>
            <person name="Hainaut M."/>
            <person name="Harispe M.L."/>
            <person name="Henrissat B."/>
            <person name="Hilden K.S."/>
            <person name="Hope R."/>
            <person name="Hossain A."/>
            <person name="Karabika E."/>
            <person name="Karaffa L."/>
            <person name="Karanyi Z."/>
            <person name="Krasevec N."/>
            <person name="Kuo A."/>
            <person name="Kusch H."/>
            <person name="LaButti K."/>
            <person name="Lagendijk E.L."/>
            <person name="Lapidus A."/>
            <person name="Levasseur A."/>
            <person name="Lindquist E."/>
            <person name="Lipzen A."/>
            <person name="Logrieco A.F."/>
            <person name="MacCabe A."/>
            <person name="Maekelae M.R."/>
            <person name="Malavazi I."/>
            <person name="Melin P."/>
            <person name="Meyer V."/>
            <person name="Mielnichuk N."/>
            <person name="Miskei M."/>
            <person name="Molnar A.P."/>
            <person name="Mule G."/>
            <person name="Ngan C.Y."/>
            <person name="Orejas M."/>
            <person name="Orosz E."/>
            <person name="Ouedraogo J.P."/>
            <person name="Overkamp K.M."/>
            <person name="Park H.-S."/>
            <person name="Perrone G."/>
            <person name="Piumi F."/>
            <person name="Punt P.J."/>
            <person name="Ram A.F."/>
            <person name="Ramon A."/>
            <person name="Rauscher S."/>
            <person name="Record E."/>
            <person name="Riano-Pachon D.M."/>
            <person name="Robert V."/>
            <person name="Roehrig J."/>
            <person name="Ruller R."/>
            <person name="Salamov A."/>
            <person name="Salih N.S."/>
            <person name="Samson R.A."/>
            <person name="Sandor E."/>
            <person name="Sanguinetti M."/>
            <person name="Schuetze T."/>
            <person name="Sepcic K."/>
            <person name="Shelest E."/>
            <person name="Sherlock G."/>
            <person name="Sophianopoulou V."/>
            <person name="Squina F.M."/>
            <person name="Sun H."/>
            <person name="Susca A."/>
            <person name="Todd R.B."/>
            <person name="Tsang A."/>
            <person name="Unkles S.E."/>
            <person name="van de Wiele N."/>
            <person name="van Rossen-Uffink D."/>
            <person name="Oliveira J.V."/>
            <person name="Vesth T.C."/>
            <person name="Visser J."/>
            <person name="Yu J.-H."/>
            <person name="Zhou M."/>
            <person name="Andersen M.R."/>
            <person name="Archer D.B."/>
            <person name="Baker S.E."/>
            <person name="Benoit I."/>
            <person name="Brakhage A.A."/>
            <person name="Braus G.H."/>
            <person name="Fischer R."/>
            <person name="Frisvad J.C."/>
            <person name="Goldman G.H."/>
            <person name="Houbraken J."/>
            <person name="Oakley B."/>
            <person name="Pocsi I."/>
            <person name="Scazzocchio C."/>
            <person name="Seiboth B."/>
            <person name="vanKuyk P.A."/>
            <person name="Wortman J."/>
            <person name="Dyer P.S."/>
            <person name="Grigoriev I.V."/>
        </authorList>
    </citation>
    <scope>NUCLEOTIDE SEQUENCE [LARGE SCALE GENOMIC DNA]</scope>
    <source>
        <strain evidence="4">CBS 506.65</strain>
    </source>
</reference>
<dbReference type="AlphaFoldDB" id="A0A1L9SQ07"/>
<dbReference type="OrthoDB" id="10003116at2759"/>